<keyword evidence="1" id="KW-0812">Transmembrane</keyword>
<dbReference type="EMBL" id="LCIJ01000011">
    <property type="protein sequence ID" value="KKT52655.1"/>
    <property type="molecule type" value="Genomic_DNA"/>
</dbReference>
<dbReference type="AlphaFoldDB" id="A0A0G1I0D5"/>
<name>A0A0G1I0D5_UNCK3</name>
<evidence type="ECO:0000313" key="2">
    <source>
        <dbReference type="EMBL" id="KKT52655.1"/>
    </source>
</evidence>
<gene>
    <name evidence="2" type="ORF">VE96_C0011G0001</name>
</gene>
<dbReference type="Proteomes" id="UP000034752">
    <property type="component" value="Unassembled WGS sequence"/>
</dbReference>
<sequence length="463" mass="49080">MTKRKKSPEFNRTLVYGVIIIALVVVGYYGFKSISGSSAAGKIPGGNLSNDIGNNITPTKIDVTAALDASSPPEHIVLGGQVAFDEVAKYNFTAVGSGFTVRKLALIIPNAGWTSVSMLQIEYPDKTGQTVIKTVSPYAEKTKFSALTLYVPKNGSSVMTVKARFKKIGVDGGTFKAHTKFGLASGAIAGDFYATPENSSIISADTRVAKQDIYGDTHILYNSKPTVVSANPSGGGVIVPGSVVDLYKFKVTADPSGAIALKNFTIAVSVDDVSIPKTAYLSDFTFMRGSVDITTSAQITDVSGSTPLTLEDTNHVGATEQGILATPIQIAFGDTPADGGEQLIPAGQSVIYTLRAKCSPEFTTGDSINVVLELLNVDSDGYDYLADYDMDIGGVEQLITLQNAQGAAMGDAEAYLNFIWSDMSALSHLPNFDDAGHDVISSPDWATSYLIWDVMPPPYELKL</sequence>
<feature type="transmembrane region" description="Helical" evidence="1">
    <location>
        <begin position="12"/>
        <end position="31"/>
    </location>
</feature>
<keyword evidence="1" id="KW-1133">Transmembrane helix</keyword>
<reference evidence="2 3" key="1">
    <citation type="journal article" date="2015" name="Nature">
        <title>rRNA introns, odd ribosomes, and small enigmatic genomes across a large radiation of phyla.</title>
        <authorList>
            <person name="Brown C.T."/>
            <person name="Hug L.A."/>
            <person name="Thomas B.C."/>
            <person name="Sharon I."/>
            <person name="Castelle C.J."/>
            <person name="Singh A."/>
            <person name="Wilkins M.J."/>
            <person name="Williams K.H."/>
            <person name="Banfield J.F."/>
        </authorList>
    </citation>
    <scope>NUCLEOTIDE SEQUENCE [LARGE SCALE GENOMIC DNA]</scope>
</reference>
<keyword evidence="1" id="KW-0472">Membrane</keyword>
<protein>
    <submittedName>
        <fullName evidence="2">Uncharacterized protein</fullName>
    </submittedName>
</protein>
<accession>A0A0G1I0D5</accession>
<organism evidence="2 3">
    <name type="scientific">candidate division Kazan bacterium GW2011_GWA1_44_22</name>
    <dbReference type="NCBI Taxonomy" id="1620410"/>
    <lineage>
        <taxon>Bacteria</taxon>
        <taxon>Bacteria division Kazan-3B-28</taxon>
    </lineage>
</organism>
<comment type="caution">
    <text evidence="2">The sequence shown here is derived from an EMBL/GenBank/DDBJ whole genome shotgun (WGS) entry which is preliminary data.</text>
</comment>
<evidence type="ECO:0000313" key="3">
    <source>
        <dbReference type="Proteomes" id="UP000034752"/>
    </source>
</evidence>
<proteinExistence type="predicted"/>
<evidence type="ECO:0000256" key="1">
    <source>
        <dbReference type="SAM" id="Phobius"/>
    </source>
</evidence>